<dbReference type="PANTHER" id="PTHR33365:SF11">
    <property type="entry name" value="TAT PATHWAY SIGNAL SEQUENCE"/>
    <property type="match status" value="1"/>
</dbReference>
<protein>
    <submittedName>
        <fullName evidence="5">Uncharacterized protein</fullName>
    </submittedName>
</protein>
<evidence type="ECO:0000313" key="5">
    <source>
        <dbReference type="EMBL" id="RKO91806.1"/>
    </source>
</evidence>
<evidence type="ECO:0000256" key="3">
    <source>
        <dbReference type="ARBA" id="ARBA00035112"/>
    </source>
</evidence>
<dbReference type="EMBL" id="KZ994895">
    <property type="protein sequence ID" value="RKO91806.1"/>
    <property type="molecule type" value="Genomic_DNA"/>
</dbReference>
<comment type="similarity">
    <text evidence="3">Belongs to the ustYa family.</text>
</comment>
<dbReference type="InterPro" id="IPR021765">
    <property type="entry name" value="UstYa-like"/>
</dbReference>
<dbReference type="AlphaFoldDB" id="A0A4P9WM75"/>
<dbReference type="PANTHER" id="PTHR33365">
    <property type="entry name" value="YALI0B05434P"/>
    <property type="match status" value="1"/>
</dbReference>
<accession>A0A4P9WM75</accession>
<sequence>MAATTSPSSHPSRGLRSAAGLTAVLVFALLLNFGVMFYQLSWLLEPKQMEYSYTGTDFPNELPIKIRTVNMAFNDDPEHYRLKGTQAWAEWNAIRPPGKGYVYLGEVYHSFSIAMWHQLHCLSHLRAVIVDGDDGSDHTEHCFHYLSRMGGPGMYAGEEVVATGKNTTHVCRDWKQIWEWSAENVKTWTPDMWDRLEVLILVAPRE</sequence>
<feature type="transmembrane region" description="Helical" evidence="4">
    <location>
        <begin position="20"/>
        <end position="40"/>
    </location>
</feature>
<name>A0A4P9WM75_9FUNG</name>
<dbReference type="OrthoDB" id="3687641at2759"/>
<evidence type="ECO:0000256" key="1">
    <source>
        <dbReference type="ARBA" id="ARBA00004685"/>
    </source>
</evidence>
<dbReference type="Proteomes" id="UP000269721">
    <property type="component" value="Unassembled WGS sequence"/>
</dbReference>
<keyword evidence="4" id="KW-0472">Membrane</keyword>
<keyword evidence="4" id="KW-0812">Transmembrane</keyword>
<dbReference type="GO" id="GO:0016491">
    <property type="term" value="F:oxidoreductase activity"/>
    <property type="evidence" value="ECO:0007669"/>
    <property type="project" value="UniProtKB-KW"/>
</dbReference>
<dbReference type="GO" id="GO:0043386">
    <property type="term" value="P:mycotoxin biosynthetic process"/>
    <property type="evidence" value="ECO:0007669"/>
    <property type="project" value="InterPro"/>
</dbReference>
<keyword evidence="4" id="KW-1133">Transmembrane helix</keyword>
<proteinExistence type="inferred from homology"/>
<gene>
    <name evidence="5" type="ORF">BDK51DRAFT_35995</name>
</gene>
<organism evidence="5 6">
    <name type="scientific">Blyttiomyces helicus</name>
    <dbReference type="NCBI Taxonomy" id="388810"/>
    <lineage>
        <taxon>Eukaryota</taxon>
        <taxon>Fungi</taxon>
        <taxon>Fungi incertae sedis</taxon>
        <taxon>Chytridiomycota</taxon>
        <taxon>Chytridiomycota incertae sedis</taxon>
        <taxon>Chytridiomycetes</taxon>
        <taxon>Chytridiomycetes incertae sedis</taxon>
        <taxon>Blyttiomyces</taxon>
    </lineage>
</organism>
<keyword evidence="6" id="KW-1185">Reference proteome</keyword>
<evidence type="ECO:0000313" key="6">
    <source>
        <dbReference type="Proteomes" id="UP000269721"/>
    </source>
</evidence>
<reference evidence="6" key="1">
    <citation type="journal article" date="2018" name="Nat. Microbiol.">
        <title>Leveraging single-cell genomics to expand the fungal tree of life.</title>
        <authorList>
            <person name="Ahrendt S.R."/>
            <person name="Quandt C.A."/>
            <person name="Ciobanu D."/>
            <person name="Clum A."/>
            <person name="Salamov A."/>
            <person name="Andreopoulos B."/>
            <person name="Cheng J.F."/>
            <person name="Woyke T."/>
            <person name="Pelin A."/>
            <person name="Henrissat B."/>
            <person name="Reynolds N.K."/>
            <person name="Benny G.L."/>
            <person name="Smith M.E."/>
            <person name="James T.Y."/>
            <person name="Grigoriev I.V."/>
        </authorList>
    </citation>
    <scope>NUCLEOTIDE SEQUENCE [LARGE SCALE GENOMIC DNA]</scope>
</reference>
<evidence type="ECO:0000256" key="4">
    <source>
        <dbReference type="SAM" id="Phobius"/>
    </source>
</evidence>
<keyword evidence="2" id="KW-0560">Oxidoreductase</keyword>
<evidence type="ECO:0000256" key="2">
    <source>
        <dbReference type="ARBA" id="ARBA00023002"/>
    </source>
</evidence>
<comment type="pathway">
    <text evidence="1">Mycotoxin biosynthesis.</text>
</comment>